<evidence type="ECO:0000313" key="1">
    <source>
        <dbReference type="EMBL" id="RRJ31388.1"/>
    </source>
</evidence>
<organism evidence="1 2">
    <name type="scientific">Halocatena pleomorpha</name>
    <dbReference type="NCBI Taxonomy" id="1785090"/>
    <lineage>
        <taxon>Archaea</taxon>
        <taxon>Methanobacteriati</taxon>
        <taxon>Methanobacteriota</taxon>
        <taxon>Stenosarchaea group</taxon>
        <taxon>Halobacteria</taxon>
        <taxon>Halobacteriales</taxon>
        <taxon>Natronomonadaceae</taxon>
        <taxon>Halocatena</taxon>
    </lineage>
</organism>
<dbReference type="Proteomes" id="UP000282322">
    <property type="component" value="Unassembled WGS sequence"/>
</dbReference>
<comment type="caution">
    <text evidence="1">The sequence shown here is derived from an EMBL/GenBank/DDBJ whole genome shotgun (WGS) entry which is preliminary data.</text>
</comment>
<dbReference type="OrthoDB" id="318633at2157"/>
<dbReference type="RefSeq" id="WP_124954340.1">
    <property type="nucleotide sequence ID" value="NZ_RRCH01000014.1"/>
</dbReference>
<evidence type="ECO:0000313" key="2">
    <source>
        <dbReference type="Proteomes" id="UP000282322"/>
    </source>
</evidence>
<dbReference type="Pfam" id="PF13783">
    <property type="entry name" value="DUF4177"/>
    <property type="match status" value="1"/>
</dbReference>
<protein>
    <submittedName>
        <fullName evidence="1">DUF4177 domain-containing protein</fullName>
    </submittedName>
</protein>
<dbReference type="EMBL" id="RRCH01000014">
    <property type="protein sequence ID" value="RRJ31388.1"/>
    <property type="molecule type" value="Genomic_DNA"/>
</dbReference>
<keyword evidence="2" id="KW-1185">Reference proteome</keyword>
<reference evidence="1 2" key="1">
    <citation type="submission" date="2018-11" db="EMBL/GenBank/DDBJ databases">
        <title>Taxonoimc description of Halomarina strain SPP-AMP-1.</title>
        <authorList>
            <person name="Pal Y."/>
            <person name="Srinivasana K."/>
            <person name="Verma A."/>
            <person name="Kumar P."/>
        </authorList>
    </citation>
    <scope>NUCLEOTIDE SEQUENCE [LARGE SCALE GENOMIC DNA]</scope>
    <source>
        <strain evidence="1 2">SPP-AMP-1</strain>
    </source>
</reference>
<gene>
    <name evidence="1" type="ORF">EIK79_06610</name>
</gene>
<dbReference type="AlphaFoldDB" id="A0A3P3REJ8"/>
<sequence length="64" mass="7498">MGGYLYMQQWEYKICKLSGRAMSTIELPTEEELNELGKDGWELATSMTDKTDFDNTLIYKRPKK</sequence>
<dbReference type="InterPro" id="IPR025234">
    <property type="entry name" value="YjzH-like"/>
</dbReference>
<accession>A0A3P3REJ8</accession>
<name>A0A3P3REJ8_9EURY</name>
<proteinExistence type="predicted"/>